<dbReference type="GO" id="GO:0000281">
    <property type="term" value="P:mitotic cytokinesis"/>
    <property type="evidence" value="ECO:0007669"/>
    <property type="project" value="InterPro"/>
</dbReference>
<dbReference type="AlphaFoldDB" id="A0A3B3RS03"/>
<proteinExistence type="predicted"/>
<dbReference type="PANTHER" id="PTHR31838:SF1">
    <property type="entry name" value="CENTROSOMAL PROTEIN OF 55 KDA"/>
    <property type="match status" value="1"/>
</dbReference>
<evidence type="ECO:0000313" key="12">
    <source>
        <dbReference type="Proteomes" id="UP000261540"/>
    </source>
</evidence>
<keyword evidence="4" id="KW-0963">Cytoplasm</keyword>
<protein>
    <recommendedName>
        <fullName evidence="8">Centrosomal protein of 55 kDa</fullName>
    </recommendedName>
</protein>
<dbReference type="InterPro" id="IPR022008">
    <property type="entry name" value="EABR"/>
</dbReference>
<dbReference type="InterPro" id="IPR038926">
    <property type="entry name" value="CEP55"/>
</dbReference>
<comment type="subcellular location">
    <subcellularLocation>
        <location evidence="3">Cleavage furrow</location>
    </subcellularLocation>
    <subcellularLocation>
        <location evidence="1">Cytoplasm</location>
        <location evidence="1">Cytoskeleton</location>
        <location evidence="1">Microtubule organizing center</location>
        <location evidence="1">Centrosome</location>
        <location evidence="1">Centriole</location>
    </subcellularLocation>
    <subcellularLocation>
        <location evidence="2">Midbody</location>
        <location evidence="2">Midbody ring</location>
    </subcellularLocation>
</comment>
<dbReference type="GO" id="GO:0005814">
    <property type="term" value="C:centriole"/>
    <property type="evidence" value="ECO:0007669"/>
    <property type="project" value="UniProtKB-SubCell"/>
</dbReference>
<reference evidence="11" key="1">
    <citation type="submission" date="2025-08" db="UniProtKB">
        <authorList>
            <consortium name="Ensembl"/>
        </authorList>
    </citation>
    <scope>IDENTIFICATION</scope>
</reference>
<dbReference type="GeneTree" id="ENSGT00510000047961"/>
<dbReference type="GO" id="GO:0032154">
    <property type="term" value="C:cleavage furrow"/>
    <property type="evidence" value="ECO:0007669"/>
    <property type="project" value="UniProtKB-SubCell"/>
</dbReference>
<evidence type="ECO:0000256" key="6">
    <source>
        <dbReference type="ARBA" id="ARBA00023212"/>
    </source>
</evidence>
<evidence type="ECO:0000313" key="11">
    <source>
        <dbReference type="Ensembl" id="ENSPKIP00000020521.1"/>
    </source>
</evidence>
<evidence type="ECO:0000256" key="3">
    <source>
        <dbReference type="ARBA" id="ARBA00004626"/>
    </source>
</evidence>
<dbReference type="GO" id="GO:0090543">
    <property type="term" value="C:Flemming body"/>
    <property type="evidence" value="ECO:0007669"/>
    <property type="project" value="UniProtKB-SubCell"/>
</dbReference>
<dbReference type="GO" id="GO:0051896">
    <property type="term" value="P:regulation of phosphatidylinositol 3-kinase/protein kinase B signal transduction"/>
    <property type="evidence" value="ECO:0007669"/>
    <property type="project" value="Ensembl"/>
</dbReference>
<feature type="domain" description="TSG101 and ALIX binding" evidence="10">
    <location>
        <begin position="189"/>
        <end position="222"/>
    </location>
</feature>
<evidence type="ECO:0000256" key="4">
    <source>
        <dbReference type="ARBA" id="ARBA00022490"/>
    </source>
</evidence>
<evidence type="ECO:0000256" key="7">
    <source>
        <dbReference type="ARBA" id="ARBA00055531"/>
    </source>
</evidence>
<evidence type="ECO:0000256" key="8">
    <source>
        <dbReference type="ARBA" id="ARBA00069787"/>
    </source>
</evidence>
<feature type="coiled-coil region" evidence="9">
    <location>
        <begin position="42"/>
        <end position="69"/>
    </location>
</feature>
<evidence type="ECO:0000256" key="5">
    <source>
        <dbReference type="ARBA" id="ARBA00023054"/>
    </source>
</evidence>
<accession>A0A3B3RS03</accession>
<dbReference type="GO" id="GO:0045184">
    <property type="term" value="P:establishment of protein localization"/>
    <property type="evidence" value="ECO:0007669"/>
    <property type="project" value="TreeGrafter"/>
</dbReference>
<dbReference type="STRING" id="1676925.ENSPKIP00000020521"/>
<evidence type="ECO:0000256" key="1">
    <source>
        <dbReference type="ARBA" id="ARBA00004114"/>
    </source>
</evidence>
<dbReference type="GO" id="GO:0021549">
    <property type="term" value="P:cerebellum development"/>
    <property type="evidence" value="ECO:0007669"/>
    <property type="project" value="Ensembl"/>
</dbReference>
<dbReference type="Pfam" id="PF12180">
    <property type="entry name" value="EABR"/>
    <property type="match status" value="1"/>
</dbReference>
<feature type="coiled-coil region" evidence="9">
    <location>
        <begin position="114"/>
        <end position="148"/>
    </location>
</feature>
<evidence type="ECO:0000259" key="10">
    <source>
        <dbReference type="Pfam" id="PF12180"/>
    </source>
</evidence>
<feature type="coiled-coil region" evidence="9">
    <location>
        <begin position="213"/>
        <end position="416"/>
    </location>
</feature>
<sequence>MLVSFRFVPFRITPMMASKQAKDSIVSKLGMKLGGSKSEMELDKLRKENAHLKRTIDELSNRNGKLTDSEKSKLLERILSLETLQQQNMTQLLAKEQEVASLRQQPPAAGRAAEASVRAQLEQKSREAEKWEKLYQGLSEETENLKNKWIAVHARCQQLESAAAANGDLGSQCSSAEGQVVSSDVAVVQEHLRDALEKNQQWLVYDQQRETYVKAVLARAFELEQQLKQANHTLQEQNKEGDSGDVKLAQKQEYYDKLLLTAKKDVEAQKEQVVQAQGELANLRARLEDKRREAAETAEQLRAERARAQGGADEARQRAEQRADTLKAELENVRARLEEEKQRSLGLICQVNVLQKSLLSQHEEQKRIALLEQQIQASTRDVENEKLDRQTLQKQLHKVLKELRKARDQISRLESAQGGSHFPDLEFEKLSMEDATQTRSSVSRIPNLLDESFLECPKCRAQYPTSHHRELLAHIDYCFT</sequence>
<reference evidence="11" key="2">
    <citation type="submission" date="2025-09" db="UniProtKB">
        <authorList>
            <consortium name="Ensembl"/>
        </authorList>
    </citation>
    <scope>IDENTIFICATION</scope>
</reference>
<dbReference type="PANTHER" id="PTHR31838">
    <property type="entry name" value="CENTROSOMAL PROTEIN OF 55 KDA"/>
    <property type="match status" value="1"/>
</dbReference>
<evidence type="ECO:0000256" key="9">
    <source>
        <dbReference type="SAM" id="Coils"/>
    </source>
</evidence>
<dbReference type="Proteomes" id="UP000261540">
    <property type="component" value="Unplaced"/>
</dbReference>
<dbReference type="Gene3D" id="1.20.5.1180">
    <property type="entry name" value="Geminin coiled-coil domain"/>
    <property type="match status" value="1"/>
</dbReference>
<dbReference type="Ensembl" id="ENSPKIT00000001139.1">
    <property type="protein sequence ID" value="ENSPKIP00000020521.1"/>
    <property type="gene ID" value="ENSPKIG00000005257.1"/>
</dbReference>
<name>A0A3B3RS03_9TELE</name>
<evidence type="ECO:0000256" key="2">
    <source>
        <dbReference type="ARBA" id="ARBA00004476"/>
    </source>
</evidence>
<comment type="function">
    <text evidence="7">Plays a role in mitotic exit and cytokinesis. Recruits PDCD6IP and TSG101 to midbody during cytokinesis. Required for successful completion of cytokinesis. Not required for microtubule nucleation. Plays a role in the development of the brain and kidney.</text>
</comment>
<keyword evidence="5 9" id="KW-0175">Coiled coil</keyword>
<dbReference type="FunFam" id="1.20.5.1180:FF:000002">
    <property type="entry name" value="Centrosomal protein of 55 kDa"/>
    <property type="match status" value="1"/>
</dbReference>
<keyword evidence="6" id="KW-0206">Cytoskeleton</keyword>
<dbReference type="GO" id="GO:1904888">
    <property type="term" value="P:cranial skeletal system development"/>
    <property type="evidence" value="ECO:0007669"/>
    <property type="project" value="Ensembl"/>
</dbReference>
<keyword evidence="12" id="KW-1185">Reference proteome</keyword>
<organism evidence="11 12">
    <name type="scientific">Paramormyrops kingsleyae</name>
    <dbReference type="NCBI Taxonomy" id="1676925"/>
    <lineage>
        <taxon>Eukaryota</taxon>
        <taxon>Metazoa</taxon>
        <taxon>Chordata</taxon>
        <taxon>Craniata</taxon>
        <taxon>Vertebrata</taxon>
        <taxon>Euteleostomi</taxon>
        <taxon>Actinopterygii</taxon>
        <taxon>Neopterygii</taxon>
        <taxon>Teleostei</taxon>
        <taxon>Osteoglossocephala</taxon>
        <taxon>Osteoglossomorpha</taxon>
        <taxon>Osteoglossiformes</taxon>
        <taxon>Mormyridae</taxon>
        <taxon>Paramormyrops</taxon>
    </lineage>
</organism>